<dbReference type="InterPro" id="IPR038076">
    <property type="entry name" value="MgtE_N_sf"/>
</dbReference>
<organism evidence="11 12">
    <name type="scientific">Chitinimonas prasina</name>
    <dbReference type="NCBI Taxonomy" id="1434937"/>
    <lineage>
        <taxon>Bacteria</taxon>
        <taxon>Pseudomonadati</taxon>
        <taxon>Pseudomonadota</taxon>
        <taxon>Betaproteobacteria</taxon>
        <taxon>Neisseriales</taxon>
        <taxon>Chitinibacteraceae</taxon>
        <taxon>Chitinimonas</taxon>
    </lineage>
</organism>
<keyword evidence="8" id="KW-0129">CBS domain</keyword>
<evidence type="ECO:0000256" key="5">
    <source>
        <dbReference type="ARBA" id="ARBA00022842"/>
    </source>
</evidence>
<feature type="domain" description="CBS" evidence="10">
    <location>
        <begin position="170"/>
        <end position="233"/>
    </location>
</feature>
<dbReference type="Pfam" id="PF03448">
    <property type="entry name" value="MgtE_N"/>
    <property type="match status" value="1"/>
</dbReference>
<dbReference type="PROSITE" id="PS51371">
    <property type="entry name" value="CBS"/>
    <property type="match status" value="2"/>
</dbReference>
<comment type="caution">
    <text evidence="11">The sequence shown here is derived from an EMBL/GenBank/DDBJ whole genome shotgun (WGS) entry which is preliminary data.</text>
</comment>
<keyword evidence="4 9" id="KW-0812">Transmembrane</keyword>
<dbReference type="Gene3D" id="3.10.580.10">
    <property type="entry name" value="CBS-domain"/>
    <property type="match status" value="1"/>
</dbReference>
<keyword evidence="3 9" id="KW-0813">Transport</keyword>
<proteinExistence type="inferred from homology"/>
<dbReference type="InterPro" id="IPR036739">
    <property type="entry name" value="SLC41_membr_dom_sf"/>
</dbReference>
<evidence type="ECO:0000259" key="10">
    <source>
        <dbReference type="PROSITE" id="PS51371"/>
    </source>
</evidence>
<protein>
    <recommendedName>
        <fullName evidence="9">Magnesium transporter MgtE</fullName>
    </recommendedName>
</protein>
<keyword evidence="9" id="KW-1003">Cell membrane</keyword>
<dbReference type="SUPFAM" id="SSF161093">
    <property type="entry name" value="MgtE membrane domain-like"/>
    <property type="match status" value="1"/>
</dbReference>
<dbReference type="SMART" id="SM00116">
    <property type="entry name" value="CBS"/>
    <property type="match status" value="2"/>
</dbReference>
<keyword evidence="6 9" id="KW-1133">Transmembrane helix</keyword>
<comment type="similarity">
    <text evidence="2 9">Belongs to the SLC41A transporter family.</text>
</comment>
<keyword evidence="9" id="KW-0479">Metal-binding</keyword>
<feature type="transmembrane region" description="Helical" evidence="9">
    <location>
        <begin position="418"/>
        <end position="443"/>
    </location>
</feature>
<keyword evidence="12" id="KW-1185">Reference proteome</keyword>
<comment type="subunit">
    <text evidence="9">Homodimer.</text>
</comment>
<dbReference type="PANTHER" id="PTHR43773">
    <property type="entry name" value="MAGNESIUM TRANSPORTER MGTE"/>
    <property type="match status" value="1"/>
</dbReference>
<gene>
    <name evidence="11" type="primary">mgtE</name>
    <name evidence="11" type="ORF">GCM10007907_13210</name>
</gene>
<dbReference type="Proteomes" id="UP001156706">
    <property type="component" value="Unassembled WGS sequence"/>
</dbReference>
<evidence type="ECO:0000256" key="2">
    <source>
        <dbReference type="ARBA" id="ARBA00009749"/>
    </source>
</evidence>
<dbReference type="SMART" id="SM00924">
    <property type="entry name" value="MgtE_N"/>
    <property type="match status" value="1"/>
</dbReference>
<sequence>MSAPAPKPKESLQETLQQVLRILSRHKLVENLIHKQEMPKHELVETIVHKQNLTELEKRLEQLYPADIAFILESLPLDERLTVWELVRPEIEGDVLLEVSDSVRETLLADMDREEILAAAEHLDTDELADLVPDLPQDVMHELMGSLEEEERAELQSALSYADDQVGSVMDFDMVTIRDDVTLEVVLRYLRRFDELPHHTDKLFVVDNDQRIKGVLPIKKLLISDPERGVADVMAHEVVIFRPDEDVGDAAQAFERYDLVSAPVVDSTHKVIGRLTVDMMVDVIREESEAEVLSLGGLKEDEDLFSSVWSSAKNRWPWLALNIVTGIIVSRVIGAFEATTAQIVALAALAPIISGIGGNSGSQTATIIIRAMALGQVTATSTRRLVAKEFGIAMLNGALWGSVLGTVAWLIYGKLGLGLVMAGAMMLNFQVAAGVGLFVPLLMERFGRDPAYGSSVFLTFMTDGMGNLIFYGLATLFLLNAM</sequence>
<dbReference type="RefSeq" id="WP_284195652.1">
    <property type="nucleotide sequence ID" value="NZ_BSOG01000001.1"/>
</dbReference>
<comment type="function">
    <text evidence="9">Acts as a magnesium transporter.</text>
</comment>
<feature type="transmembrane region" description="Helical" evidence="9">
    <location>
        <begin position="455"/>
        <end position="479"/>
    </location>
</feature>
<evidence type="ECO:0000256" key="6">
    <source>
        <dbReference type="ARBA" id="ARBA00022989"/>
    </source>
</evidence>
<dbReference type="InterPro" id="IPR006667">
    <property type="entry name" value="SLC41_membr_dom"/>
</dbReference>
<keyword evidence="5 9" id="KW-0460">Magnesium</keyword>
<dbReference type="Gene3D" id="1.25.60.10">
    <property type="entry name" value="MgtE N-terminal domain-like"/>
    <property type="match status" value="1"/>
</dbReference>
<dbReference type="InterPro" id="IPR006668">
    <property type="entry name" value="Mg_transptr_MgtE_intracell_dom"/>
</dbReference>
<name>A0ABQ5YC58_9NEIS</name>
<feature type="domain" description="CBS" evidence="10">
    <location>
        <begin position="234"/>
        <end position="291"/>
    </location>
</feature>
<dbReference type="PANTHER" id="PTHR43773:SF1">
    <property type="entry name" value="MAGNESIUM TRANSPORTER MGTE"/>
    <property type="match status" value="1"/>
</dbReference>
<reference evidence="12" key="1">
    <citation type="journal article" date="2019" name="Int. J. Syst. Evol. Microbiol.">
        <title>The Global Catalogue of Microorganisms (GCM) 10K type strain sequencing project: providing services to taxonomists for standard genome sequencing and annotation.</title>
        <authorList>
            <consortium name="The Broad Institute Genomics Platform"/>
            <consortium name="The Broad Institute Genome Sequencing Center for Infectious Disease"/>
            <person name="Wu L."/>
            <person name="Ma J."/>
        </authorList>
    </citation>
    <scope>NUCLEOTIDE SEQUENCE [LARGE SCALE GENOMIC DNA]</scope>
    <source>
        <strain evidence="12">NBRC 110044</strain>
    </source>
</reference>
<dbReference type="SUPFAM" id="SSF158791">
    <property type="entry name" value="MgtE N-terminal domain-like"/>
    <property type="match status" value="1"/>
</dbReference>
<evidence type="ECO:0000256" key="7">
    <source>
        <dbReference type="ARBA" id="ARBA00023136"/>
    </source>
</evidence>
<evidence type="ECO:0000256" key="1">
    <source>
        <dbReference type="ARBA" id="ARBA00004141"/>
    </source>
</evidence>
<dbReference type="EMBL" id="BSOG01000001">
    <property type="protein sequence ID" value="GLR12531.1"/>
    <property type="molecule type" value="Genomic_DNA"/>
</dbReference>
<accession>A0ABQ5YC58</accession>
<evidence type="ECO:0000313" key="12">
    <source>
        <dbReference type="Proteomes" id="UP001156706"/>
    </source>
</evidence>
<dbReference type="Pfam" id="PF00571">
    <property type="entry name" value="CBS"/>
    <property type="match status" value="2"/>
</dbReference>
<dbReference type="InterPro" id="IPR006669">
    <property type="entry name" value="MgtE_transporter"/>
</dbReference>
<comment type="subcellular location">
    <subcellularLocation>
        <location evidence="9">Cell membrane</location>
        <topology evidence="9">Multi-pass membrane protein</topology>
    </subcellularLocation>
    <subcellularLocation>
        <location evidence="1">Membrane</location>
        <topology evidence="1">Multi-pass membrane protein</topology>
    </subcellularLocation>
</comment>
<evidence type="ECO:0000256" key="8">
    <source>
        <dbReference type="PROSITE-ProRule" id="PRU00703"/>
    </source>
</evidence>
<evidence type="ECO:0000256" key="4">
    <source>
        <dbReference type="ARBA" id="ARBA00022692"/>
    </source>
</evidence>
<dbReference type="CDD" id="cd04606">
    <property type="entry name" value="CBS_pair_Mg_transporter"/>
    <property type="match status" value="1"/>
</dbReference>
<dbReference type="NCBIfam" id="TIGR00400">
    <property type="entry name" value="mgtE"/>
    <property type="match status" value="1"/>
</dbReference>
<evidence type="ECO:0000256" key="3">
    <source>
        <dbReference type="ARBA" id="ARBA00022448"/>
    </source>
</evidence>
<dbReference type="InterPro" id="IPR046342">
    <property type="entry name" value="CBS_dom_sf"/>
</dbReference>
<comment type="caution">
    <text evidence="9">Lacks conserved residue(s) required for the propagation of feature annotation.</text>
</comment>
<dbReference type="Gene3D" id="1.10.357.20">
    <property type="entry name" value="SLC41 divalent cation transporters, integral membrane domain"/>
    <property type="match status" value="1"/>
</dbReference>
<dbReference type="SUPFAM" id="SSF54631">
    <property type="entry name" value="CBS-domain pair"/>
    <property type="match status" value="1"/>
</dbReference>
<dbReference type="InterPro" id="IPR000644">
    <property type="entry name" value="CBS_dom"/>
</dbReference>
<evidence type="ECO:0000313" key="11">
    <source>
        <dbReference type="EMBL" id="GLR12531.1"/>
    </source>
</evidence>
<dbReference type="Pfam" id="PF01769">
    <property type="entry name" value="MgtE"/>
    <property type="match status" value="1"/>
</dbReference>
<keyword evidence="7 9" id="KW-0472">Membrane</keyword>
<feature type="transmembrane region" description="Helical" evidence="9">
    <location>
        <begin position="390"/>
        <end position="412"/>
    </location>
</feature>
<evidence type="ECO:0000256" key="9">
    <source>
        <dbReference type="RuleBase" id="RU362011"/>
    </source>
</evidence>